<dbReference type="SMART" id="SM00388">
    <property type="entry name" value="HisKA"/>
    <property type="match status" value="1"/>
</dbReference>
<feature type="domain" description="Histidine kinase" evidence="7">
    <location>
        <begin position="500"/>
        <end position="726"/>
    </location>
</feature>
<dbReference type="CDD" id="cd00082">
    <property type="entry name" value="HisKA"/>
    <property type="match status" value="1"/>
</dbReference>
<dbReference type="Pfam" id="PF00512">
    <property type="entry name" value="HisKA"/>
    <property type="match status" value="1"/>
</dbReference>
<organism evidence="8 9">
    <name type="scientific">Funiculus sociatus GB2-A5</name>
    <dbReference type="NCBI Taxonomy" id="2933946"/>
    <lineage>
        <taxon>Bacteria</taxon>
        <taxon>Bacillati</taxon>
        <taxon>Cyanobacteriota</taxon>
        <taxon>Cyanophyceae</taxon>
        <taxon>Coleofasciculales</taxon>
        <taxon>Coleofasciculaceae</taxon>
        <taxon>Funiculus</taxon>
    </lineage>
</organism>
<evidence type="ECO:0000313" key="8">
    <source>
        <dbReference type="EMBL" id="MEP0863900.1"/>
    </source>
</evidence>
<evidence type="ECO:0000256" key="4">
    <source>
        <dbReference type="ARBA" id="ARBA00022679"/>
    </source>
</evidence>
<dbReference type="InterPro" id="IPR003661">
    <property type="entry name" value="HisK_dim/P_dom"/>
</dbReference>
<dbReference type="InterPro" id="IPR003018">
    <property type="entry name" value="GAF"/>
</dbReference>
<protein>
    <recommendedName>
        <fullName evidence="2">histidine kinase</fullName>
        <ecNumber evidence="2">2.7.13.3</ecNumber>
    </recommendedName>
</protein>
<dbReference type="SMART" id="SM00387">
    <property type="entry name" value="HATPase_c"/>
    <property type="match status" value="1"/>
</dbReference>
<evidence type="ECO:0000313" key="9">
    <source>
        <dbReference type="Proteomes" id="UP001442494"/>
    </source>
</evidence>
<dbReference type="InterPro" id="IPR029016">
    <property type="entry name" value="GAF-like_dom_sf"/>
</dbReference>
<accession>A0ABV0JKW5</accession>
<keyword evidence="4" id="KW-0808">Transferase</keyword>
<dbReference type="PANTHER" id="PTHR43711:SF31">
    <property type="entry name" value="HISTIDINE KINASE"/>
    <property type="match status" value="1"/>
</dbReference>
<dbReference type="EC" id="2.7.13.3" evidence="2"/>
<dbReference type="InterPro" id="IPR005467">
    <property type="entry name" value="His_kinase_dom"/>
</dbReference>
<dbReference type="Proteomes" id="UP001442494">
    <property type="component" value="Unassembled WGS sequence"/>
</dbReference>
<sequence length="731" mass="80769">MNDAQADMDVATGIAKHLHVSVSGCEALPENLAAPEGRSLLAPRRVDSFTSKLSSPSSPVFTQEHKGAVMNYKGDPIQIGQQITQILLNSPDPETVLLKIADVLGKSFQADTCLISSVASHQATPQTVVWCADDHTGLAGNLSEIRFKLWMLLNPLLEDNLSNNEPLAISDIHAIETRFAVEDPVRAVLVIQTQFQSQANGLIVIGRSQPFEWTDVEKGLLKAVADSVAIAISQVQLQRQLRIATQYQTLINQLTMAIRSAIEVNQILQMAIAGTAQALEVERGFILLLKYVDPLFKTRSLTKALPKAKVTVACEYNTGEQAAISEPGSALGESFADNISSEQTSSINPLSSTLPSSFLLSDCYLCQQAFQKAPEPVIITDKQDIPTSNGFDLFDLETMPALLMVPLESQGTVLGFLVLQHHQPRSWQSEELELVKWVSAQASTAIIQHQSIRVRQDLVEERTAQLQRSLEVQAKLYDKMRQQVEQLRQLNQIKDEFINAINHELKTPLTTMSVAIRMLRQAELPTERRAKYLEILDQQCTQEINLITDLLTLQKVESKKSPIELQKIDLKQVIQNLAEPFAKKWADKGLTLEIDPPTRSLMLQTDSDSLNRIIEELLTNAGKFSEPDSIVSLRVTHQVSQKVNQIALCLTNTGACISPTEVEHIFEKFRRGQVAIQNAVQGTGLGLALVKSLVQHINGAIALTSCPIEDTQSCETCFTLTLPLVFDLTKI</sequence>
<dbReference type="GO" id="GO:0016301">
    <property type="term" value="F:kinase activity"/>
    <property type="evidence" value="ECO:0007669"/>
    <property type="project" value="UniProtKB-KW"/>
</dbReference>
<dbReference type="SUPFAM" id="SSF55781">
    <property type="entry name" value="GAF domain-like"/>
    <property type="match status" value="2"/>
</dbReference>
<dbReference type="Gene3D" id="1.10.287.130">
    <property type="match status" value="1"/>
</dbReference>
<gene>
    <name evidence="8" type="ORF">NDI37_05395</name>
</gene>
<evidence type="ECO:0000256" key="3">
    <source>
        <dbReference type="ARBA" id="ARBA00022553"/>
    </source>
</evidence>
<name>A0ABV0JKW5_9CYAN</name>
<keyword evidence="5 8" id="KW-0418">Kinase</keyword>
<dbReference type="SUPFAM" id="SSF47384">
    <property type="entry name" value="Homodimeric domain of signal transducing histidine kinase"/>
    <property type="match status" value="1"/>
</dbReference>
<reference evidence="8 9" key="1">
    <citation type="submission" date="2022-04" db="EMBL/GenBank/DDBJ databases">
        <title>Positive selection, recombination, and allopatry shape intraspecific diversity of widespread and dominant cyanobacteria.</title>
        <authorList>
            <person name="Wei J."/>
            <person name="Shu W."/>
            <person name="Hu C."/>
        </authorList>
    </citation>
    <scope>NUCLEOTIDE SEQUENCE [LARGE SCALE GENOMIC DNA]</scope>
    <source>
        <strain evidence="8 9">GB2-A5</strain>
    </source>
</reference>
<dbReference type="InterPro" id="IPR036890">
    <property type="entry name" value="HATPase_C_sf"/>
</dbReference>
<evidence type="ECO:0000256" key="6">
    <source>
        <dbReference type="ARBA" id="ARBA00023012"/>
    </source>
</evidence>
<dbReference type="Pfam" id="PF01590">
    <property type="entry name" value="GAF"/>
    <property type="match status" value="2"/>
</dbReference>
<dbReference type="EMBL" id="JAMPKK010000008">
    <property type="protein sequence ID" value="MEP0863900.1"/>
    <property type="molecule type" value="Genomic_DNA"/>
</dbReference>
<dbReference type="SMART" id="SM00065">
    <property type="entry name" value="GAF"/>
    <property type="match status" value="2"/>
</dbReference>
<dbReference type="PANTHER" id="PTHR43711">
    <property type="entry name" value="TWO-COMPONENT HISTIDINE KINASE"/>
    <property type="match status" value="1"/>
</dbReference>
<dbReference type="RefSeq" id="WP_190417588.1">
    <property type="nucleotide sequence ID" value="NZ_JAMPKK010000008.1"/>
</dbReference>
<dbReference type="Pfam" id="PF02518">
    <property type="entry name" value="HATPase_c"/>
    <property type="match status" value="1"/>
</dbReference>
<dbReference type="SUPFAM" id="SSF55874">
    <property type="entry name" value="ATPase domain of HSP90 chaperone/DNA topoisomerase II/histidine kinase"/>
    <property type="match status" value="1"/>
</dbReference>
<evidence type="ECO:0000259" key="7">
    <source>
        <dbReference type="PROSITE" id="PS50109"/>
    </source>
</evidence>
<dbReference type="PRINTS" id="PR00344">
    <property type="entry name" value="BCTRLSENSOR"/>
</dbReference>
<proteinExistence type="predicted"/>
<dbReference type="InterPro" id="IPR050736">
    <property type="entry name" value="Sensor_HK_Regulatory"/>
</dbReference>
<dbReference type="PROSITE" id="PS50109">
    <property type="entry name" value="HIS_KIN"/>
    <property type="match status" value="1"/>
</dbReference>
<dbReference type="InterPro" id="IPR036097">
    <property type="entry name" value="HisK_dim/P_sf"/>
</dbReference>
<dbReference type="InterPro" id="IPR004358">
    <property type="entry name" value="Sig_transdc_His_kin-like_C"/>
</dbReference>
<evidence type="ECO:0000256" key="5">
    <source>
        <dbReference type="ARBA" id="ARBA00022777"/>
    </source>
</evidence>
<evidence type="ECO:0000256" key="2">
    <source>
        <dbReference type="ARBA" id="ARBA00012438"/>
    </source>
</evidence>
<keyword evidence="9" id="KW-1185">Reference proteome</keyword>
<dbReference type="Gene3D" id="3.30.565.10">
    <property type="entry name" value="Histidine kinase-like ATPase, C-terminal domain"/>
    <property type="match status" value="1"/>
</dbReference>
<dbReference type="Gene3D" id="3.30.450.40">
    <property type="match status" value="2"/>
</dbReference>
<evidence type="ECO:0000256" key="1">
    <source>
        <dbReference type="ARBA" id="ARBA00000085"/>
    </source>
</evidence>
<keyword evidence="6" id="KW-0902">Two-component regulatory system</keyword>
<keyword evidence="3" id="KW-0597">Phosphoprotein</keyword>
<comment type="caution">
    <text evidence="8">The sequence shown here is derived from an EMBL/GenBank/DDBJ whole genome shotgun (WGS) entry which is preliminary data.</text>
</comment>
<dbReference type="InterPro" id="IPR003594">
    <property type="entry name" value="HATPase_dom"/>
</dbReference>
<comment type="catalytic activity">
    <reaction evidence="1">
        <text>ATP + protein L-histidine = ADP + protein N-phospho-L-histidine.</text>
        <dbReference type="EC" id="2.7.13.3"/>
    </reaction>
</comment>